<dbReference type="SUPFAM" id="SSF57850">
    <property type="entry name" value="RING/U-box"/>
    <property type="match status" value="1"/>
</dbReference>
<protein>
    <submittedName>
        <fullName evidence="3">E3 ubiquitin ligase BIG BROTHER</fullName>
    </submittedName>
</protein>
<dbReference type="PROSITE" id="PS50089">
    <property type="entry name" value="ZF_RING_2"/>
    <property type="match status" value="1"/>
</dbReference>
<evidence type="ECO:0000313" key="4">
    <source>
        <dbReference type="Proteomes" id="UP000516437"/>
    </source>
</evidence>
<dbReference type="GO" id="GO:0016567">
    <property type="term" value="P:protein ubiquitination"/>
    <property type="evidence" value="ECO:0007669"/>
    <property type="project" value="InterPro"/>
</dbReference>
<dbReference type="PANTHER" id="PTHR46400:SF5">
    <property type="entry name" value="RING-TYPE DOMAIN-CONTAINING PROTEIN"/>
    <property type="match status" value="1"/>
</dbReference>
<dbReference type="SMART" id="SM00184">
    <property type="entry name" value="RING"/>
    <property type="match status" value="1"/>
</dbReference>
<name>A0A6A1WVB2_9ROSI</name>
<keyword evidence="1" id="KW-0862">Zinc</keyword>
<keyword evidence="4" id="KW-1185">Reference proteome</keyword>
<dbReference type="AlphaFoldDB" id="A0A6A1WVB2"/>
<dbReference type="PANTHER" id="PTHR46400">
    <property type="entry name" value="RING/U-BOX SUPERFAMILY PROTEIN"/>
    <property type="match status" value="1"/>
</dbReference>
<dbReference type="GO" id="GO:0046621">
    <property type="term" value="P:negative regulation of organ growth"/>
    <property type="evidence" value="ECO:0007669"/>
    <property type="project" value="InterPro"/>
</dbReference>
<gene>
    <name evidence="3" type="ORF">CJ030_MR1G023292</name>
</gene>
<comment type="caution">
    <text evidence="3">The sequence shown here is derived from an EMBL/GenBank/DDBJ whole genome shotgun (WGS) entry which is preliminary data.</text>
</comment>
<accession>A0A6A1WVB2</accession>
<dbReference type="GO" id="GO:0008270">
    <property type="term" value="F:zinc ion binding"/>
    <property type="evidence" value="ECO:0007669"/>
    <property type="project" value="UniProtKB-KW"/>
</dbReference>
<keyword evidence="1" id="KW-0479">Metal-binding</keyword>
<organism evidence="3 4">
    <name type="scientific">Morella rubra</name>
    <name type="common">Chinese bayberry</name>
    <dbReference type="NCBI Taxonomy" id="262757"/>
    <lineage>
        <taxon>Eukaryota</taxon>
        <taxon>Viridiplantae</taxon>
        <taxon>Streptophyta</taxon>
        <taxon>Embryophyta</taxon>
        <taxon>Tracheophyta</taxon>
        <taxon>Spermatophyta</taxon>
        <taxon>Magnoliopsida</taxon>
        <taxon>eudicotyledons</taxon>
        <taxon>Gunneridae</taxon>
        <taxon>Pentapetalae</taxon>
        <taxon>rosids</taxon>
        <taxon>fabids</taxon>
        <taxon>Fagales</taxon>
        <taxon>Myricaceae</taxon>
        <taxon>Morella</taxon>
    </lineage>
</organism>
<dbReference type="OrthoDB" id="9984778at2759"/>
<dbReference type="GO" id="GO:0004842">
    <property type="term" value="F:ubiquitin-protein transferase activity"/>
    <property type="evidence" value="ECO:0007669"/>
    <property type="project" value="InterPro"/>
</dbReference>
<dbReference type="GO" id="GO:0031624">
    <property type="term" value="F:ubiquitin conjugating enzyme binding"/>
    <property type="evidence" value="ECO:0007669"/>
    <property type="project" value="TreeGrafter"/>
</dbReference>
<dbReference type="GO" id="GO:0048437">
    <property type="term" value="P:floral organ development"/>
    <property type="evidence" value="ECO:0007669"/>
    <property type="project" value="TreeGrafter"/>
</dbReference>
<sequence>MSTSYPHPTAGSLMEPFLDIIRQFNFSDASDFQESLYPSTYPTPYNVELTEDWSSLCYNHCHAYAVNDHEPRIDEYSRPFGMSSTVINEQTAAVHAEWAENARTTRHDNPIECLRRQNNSPDYEIIWEDNIDPDNMTYEELLDLGEAVGTQSRGLSQEQISLLPVSKYKCSFFSRKKSRDERCVICQNEYMRGDQRITLPCKHVYHASCGTRWLSINKACPLCYTEVFADASKRKK</sequence>
<dbReference type="Pfam" id="PF13639">
    <property type="entry name" value="zf-RING_2"/>
    <property type="match status" value="1"/>
</dbReference>
<evidence type="ECO:0000313" key="3">
    <source>
        <dbReference type="EMBL" id="KAB1227678.1"/>
    </source>
</evidence>
<reference evidence="3 4" key="1">
    <citation type="journal article" date="2019" name="Plant Biotechnol. J.">
        <title>The red bayberry genome and genetic basis of sex determination.</title>
        <authorList>
            <person name="Jia H.M."/>
            <person name="Jia H.J."/>
            <person name="Cai Q.L."/>
            <person name="Wang Y."/>
            <person name="Zhao H.B."/>
            <person name="Yang W.F."/>
            <person name="Wang G.Y."/>
            <person name="Li Y.H."/>
            <person name="Zhan D.L."/>
            <person name="Shen Y.T."/>
            <person name="Niu Q.F."/>
            <person name="Chang L."/>
            <person name="Qiu J."/>
            <person name="Zhao L."/>
            <person name="Xie H.B."/>
            <person name="Fu W.Y."/>
            <person name="Jin J."/>
            <person name="Li X.W."/>
            <person name="Jiao Y."/>
            <person name="Zhou C.C."/>
            <person name="Tu T."/>
            <person name="Chai C.Y."/>
            <person name="Gao J.L."/>
            <person name="Fan L.J."/>
            <person name="van de Weg E."/>
            <person name="Wang J.Y."/>
            <person name="Gao Z.S."/>
        </authorList>
    </citation>
    <scope>NUCLEOTIDE SEQUENCE [LARGE SCALE GENOMIC DNA]</scope>
    <source>
        <tissue evidence="3">Leaves</tissue>
    </source>
</reference>
<evidence type="ECO:0000259" key="2">
    <source>
        <dbReference type="PROSITE" id="PS50089"/>
    </source>
</evidence>
<feature type="domain" description="RING-type" evidence="2">
    <location>
        <begin position="183"/>
        <end position="223"/>
    </location>
</feature>
<dbReference type="FunFam" id="3.30.40.10:FF:000226">
    <property type="entry name" value="E3 ubiquitin ligase BIG BROTHER"/>
    <property type="match status" value="1"/>
</dbReference>
<dbReference type="InterPro" id="IPR013083">
    <property type="entry name" value="Znf_RING/FYVE/PHD"/>
</dbReference>
<dbReference type="Gene3D" id="3.30.40.10">
    <property type="entry name" value="Zinc/RING finger domain, C3HC4 (zinc finger)"/>
    <property type="match status" value="1"/>
</dbReference>
<dbReference type="EMBL" id="RXIC02000019">
    <property type="protein sequence ID" value="KAB1227678.1"/>
    <property type="molecule type" value="Genomic_DNA"/>
</dbReference>
<keyword evidence="1" id="KW-0863">Zinc-finger</keyword>
<dbReference type="Proteomes" id="UP000516437">
    <property type="component" value="Chromosome 1"/>
</dbReference>
<dbReference type="InterPro" id="IPR001841">
    <property type="entry name" value="Znf_RING"/>
</dbReference>
<proteinExistence type="predicted"/>
<evidence type="ECO:0000256" key="1">
    <source>
        <dbReference type="PROSITE-ProRule" id="PRU00175"/>
    </source>
</evidence>
<dbReference type="InterPro" id="IPR033276">
    <property type="entry name" value="BB"/>
</dbReference>